<dbReference type="EMBL" id="CP036434">
    <property type="protein sequence ID" value="QDV10129.1"/>
    <property type="molecule type" value="Genomic_DNA"/>
</dbReference>
<dbReference type="OrthoDB" id="3249195at2"/>
<gene>
    <name evidence="1" type="ORF">Poly30_56910</name>
</gene>
<reference evidence="1 2" key="1">
    <citation type="submission" date="2019-02" db="EMBL/GenBank/DDBJ databases">
        <title>Deep-cultivation of Planctomycetes and their phenomic and genomic characterization uncovers novel biology.</title>
        <authorList>
            <person name="Wiegand S."/>
            <person name="Jogler M."/>
            <person name="Boedeker C."/>
            <person name="Pinto D."/>
            <person name="Vollmers J."/>
            <person name="Rivas-Marin E."/>
            <person name="Kohn T."/>
            <person name="Peeters S.H."/>
            <person name="Heuer A."/>
            <person name="Rast P."/>
            <person name="Oberbeckmann S."/>
            <person name="Bunk B."/>
            <person name="Jeske O."/>
            <person name="Meyerdierks A."/>
            <person name="Storesund J.E."/>
            <person name="Kallscheuer N."/>
            <person name="Luecker S."/>
            <person name="Lage O.M."/>
            <person name="Pohl T."/>
            <person name="Merkel B.J."/>
            <person name="Hornburger P."/>
            <person name="Mueller R.-W."/>
            <person name="Bruemmer F."/>
            <person name="Labrenz M."/>
            <person name="Spormann A.M."/>
            <person name="Op den Camp H."/>
            <person name="Overmann J."/>
            <person name="Amann R."/>
            <person name="Jetten M.S.M."/>
            <person name="Mascher T."/>
            <person name="Medema M.H."/>
            <person name="Devos D.P."/>
            <person name="Kaster A.-K."/>
            <person name="Ovreas L."/>
            <person name="Rohde M."/>
            <person name="Galperin M.Y."/>
            <person name="Jogler C."/>
        </authorList>
    </citation>
    <scope>NUCLEOTIDE SEQUENCE [LARGE SCALE GENOMIC DNA]</scope>
    <source>
        <strain evidence="1 2">Poly30</strain>
    </source>
</reference>
<name>A0A518F1C6_9BACT</name>
<evidence type="ECO:0000313" key="2">
    <source>
        <dbReference type="Proteomes" id="UP000320390"/>
    </source>
</evidence>
<organism evidence="1 2">
    <name type="scientific">Saltatorellus ferox</name>
    <dbReference type="NCBI Taxonomy" id="2528018"/>
    <lineage>
        <taxon>Bacteria</taxon>
        <taxon>Pseudomonadati</taxon>
        <taxon>Planctomycetota</taxon>
        <taxon>Planctomycetia</taxon>
        <taxon>Planctomycetia incertae sedis</taxon>
        <taxon>Saltatorellus</taxon>
    </lineage>
</organism>
<evidence type="ECO:0008006" key="3">
    <source>
        <dbReference type="Google" id="ProtNLM"/>
    </source>
</evidence>
<protein>
    <recommendedName>
        <fullName evidence="3">DUF3396 domain-containing protein</fullName>
    </recommendedName>
</protein>
<dbReference type="Proteomes" id="UP000320390">
    <property type="component" value="Chromosome"/>
</dbReference>
<dbReference type="AlphaFoldDB" id="A0A518F1C6"/>
<dbReference type="RefSeq" id="WP_145205778.1">
    <property type="nucleotide sequence ID" value="NZ_CP036434.1"/>
</dbReference>
<proteinExistence type="predicted"/>
<accession>A0A518F1C6</accession>
<sequence>MSQTYDIYLAKPAEPDPPLAFWYAHFTVDGPLVVEDEDISDSWLEVIGSRRVLWTVTVEGSPSDDDLDELDDWIVSTLSQHKAVFIDPQSGAWRTAHRSGSLLGAAPEVEETLGSLAFFFEDVEGFENDGMRSFLSALQRLLPEALPRRFGPTEPMQSRLEGEDFESLLKAWLEEPQFLIMKAKAPFGYLFSSVPTESMKRSWHSEHFLRTSNLVGRLEFQIRPRLFELPALLQSTLNFLVEGAGITNAFYAELRRVKCPAHSWFWRGLPPGPVEGCVVGAPYVDLWSGLPEAGTQLTNGQVLLQKRMTGRPMPAVPDELQLPSIKIDGSKCRQSGFAQVYPFQRQSSG</sequence>
<evidence type="ECO:0000313" key="1">
    <source>
        <dbReference type="EMBL" id="QDV10129.1"/>
    </source>
</evidence>
<keyword evidence="2" id="KW-1185">Reference proteome</keyword>